<protein>
    <recommendedName>
        <fullName evidence="4">Murein lipoprotein</fullName>
    </recommendedName>
</protein>
<evidence type="ECO:0000313" key="3">
    <source>
        <dbReference type="Proteomes" id="UP000323708"/>
    </source>
</evidence>
<evidence type="ECO:0000256" key="1">
    <source>
        <dbReference type="SAM" id="Coils"/>
    </source>
</evidence>
<proteinExistence type="predicted"/>
<keyword evidence="3" id="KW-1185">Reference proteome</keyword>
<organism evidence="2 3">
    <name type="scientific">Pseudohalioglobus sediminis</name>
    <dbReference type="NCBI Taxonomy" id="2606449"/>
    <lineage>
        <taxon>Bacteria</taxon>
        <taxon>Pseudomonadati</taxon>
        <taxon>Pseudomonadota</taxon>
        <taxon>Gammaproteobacteria</taxon>
        <taxon>Cellvibrionales</taxon>
        <taxon>Halieaceae</taxon>
        <taxon>Pseudohalioglobus</taxon>
    </lineage>
</organism>
<dbReference type="Proteomes" id="UP000323708">
    <property type="component" value="Unassembled WGS sequence"/>
</dbReference>
<dbReference type="InterPro" id="IPR021793">
    <property type="entry name" value="Oprl"/>
</dbReference>
<comment type="caution">
    <text evidence="2">The sequence shown here is derived from an EMBL/GenBank/DDBJ whole genome shotgun (WGS) entry which is preliminary data.</text>
</comment>
<accession>A0A5B0WXP2</accession>
<sequence>MAVFQPSPLNWADRAAGAATICKEKTMNQSFKRAAMLTVVLSAAGLAGCASTGDIDELRADLAAANSAAEQAAADAASAKADAAAARAAAEAAQTSAAETNEKLDRMFKKSMYK</sequence>
<evidence type="ECO:0008006" key="4">
    <source>
        <dbReference type="Google" id="ProtNLM"/>
    </source>
</evidence>
<gene>
    <name evidence="2" type="ORF">F0M18_10055</name>
</gene>
<dbReference type="NCBIfam" id="NF040598">
    <property type="entry name" value="Ala_zip_lipo"/>
    <property type="match status" value="1"/>
</dbReference>
<dbReference type="Pfam" id="PF11839">
    <property type="entry name" value="Alanine_zipper"/>
    <property type="match status" value="1"/>
</dbReference>
<dbReference type="AlphaFoldDB" id="A0A5B0WXP2"/>
<evidence type="ECO:0000313" key="2">
    <source>
        <dbReference type="EMBL" id="KAA1191864.1"/>
    </source>
</evidence>
<name>A0A5B0WXP2_9GAMM</name>
<dbReference type="EMBL" id="VTUX01000004">
    <property type="protein sequence ID" value="KAA1191864.1"/>
    <property type="molecule type" value="Genomic_DNA"/>
</dbReference>
<reference evidence="2 3" key="1">
    <citation type="submission" date="2019-09" db="EMBL/GenBank/DDBJ databases">
        <authorList>
            <person name="Chen X.-Y."/>
        </authorList>
    </citation>
    <scope>NUCLEOTIDE SEQUENCE [LARGE SCALE GENOMIC DNA]</scope>
    <source>
        <strain evidence="2 3">NY5</strain>
    </source>
</reference>
<keyword evidence="1" id="KW-0175">Coiled coil</keyword>
<feature type="coiled-coil region" evidence="1">
    <location>
        <begin position="55"/>
        <end position="82"/>
    </location>
</feature>